<organism evidence="1 2">
    <name type="scientific">Chitinophaga ginsengisegetis</name>
    <dbReference type="NCBI Taxonomy" id="393003"/>
    <lineage>
        <taxon>Bacteria</taxon>
        <taxon>Pseudomonadati</taxon>
        <taxon>Bacteroidota</taxon>
        <taxon>Chitinophagia</taxon>
        <taxon>Chitinophagales</taxon>
        <taxon>Chitinophagaceae</taxon>
        <taxon>Chitinophaga</taxon>
    </lineage>
</organism>
<dbReference type="EMBL" id="FUZZ01000002">
    <property type="protein sequence ID" value="SKD06149.1"/>
    <property type="molecule type" value="Genomic_DNA"/>
</dbReference>
<dbReference type="Proteomes" id="UP000190166">
    <property type="component" value="Unassembled WGS sequence"/>
</dbReference>
<dbReference type="Pfam" id="PF19570">
    <property type="entry name" value="DUF6088"/>
    <property type="match status" value="1"/>
</dbReference>
<reference evidence="1 2" key="1">
    <citation type="submission" date="2017-02" db="EMBL/GenBank/DDBJ databases">
        <authorList>
            <person name="Peterson S.W."/>
        </authorList>
    </citation>
    <scope>NUCLEOTIDE SEQUENCE [LARGE SCALE GENOMIC DNA]</scope>
    <source>
        <strain evidence="1 2">DSM 18108</strain>
    </source>
</reference>
<dbReference type="STRING" id="393003.SAMN05660461_3323"/>
<protein>
    <submittedName>
        <fullName evidence="1">Transcriptional regulator, AbiEi antitoxin, Type IV TA system</fullName>
    </submittedName>
</protein>
<accession>A0A1T5P1G6</accession>
<sequence length="202" mass="22564">MGSIQTNIEHKISHLKKGSLIFPADFRGEGSSAAIKMALSRLTAKGKLKRLSHGIYYVPKQDRVFGELYPDPEKVAEAVAKREKVRIRPTGSQALHKLGLTTQVPTKMTYLTDGERRQIKMGNLYIEFKPTTPKKMAFEGELSSLVILGLIEIGTKNLSAEFEKRVKEILQSEKSEALTKDLALAPAQVYDFIIHLLSDSHD</sequence>
<evidence type="ECO:0000313" key="1">
    <source>
        <dbReference type="EMBL" id="SKD06149.1"/>
    </source>
</evidence>
<keyword evidence="2" id="KW-1185">Reference proteome</keyword>
<dbReference type="RefSeq" id="WP_079470607.1">
    <property type="nucleotide sequence ID" value="NZ_FUZZ01000002.1"/>
</dbReference>
<name>A0A1T5P1G6_9BACT</name>
<evidence type="ECO:0000313" key="2">
    <source>
        <dbReference type="Proteomes" id="UP000190166"/>
    </source>
</evidence>
<gene>
    <name evidence="1" type="ORF">SAMN05660461_3323</name>
</gene>
<proteinExistence type="predicted"/>
<dbReference type="AlphaFoldDB" id="A0A1T5P1G6"/>
<dbReference type="InterPro" id="IPR045738">
    <property type="entry name" value="DUF6088"/>
</dbReference>